<protein>
    <submittedName>
        <fullName evidence="1">Uncharacterized protein</fullName>
    </submittedName>
</protein>
<sequence length="191" mass="21522">MCFARLSLPVLASDIRTEPDLSAWTDEIMAEIEKGQQLADHLPSKEALDRGRRVLVGELSISDARRELRVKHTASGEMRMRTHLRTHLYAETMTSRSLPTSRAVPVLSFREARDELGRAVGRFREDANAEILVFGSHRRAEAAIVPIAVVDQLLSRLDDEEIAALVRERWDMESEPLSDVAARFGVVLYES</sequence>
<accession>A0A3T0T609</accession>
<name>A0A3T0T609_9MICO</name>
<dbReference type="EMBL" id="CP028137">
    <property type="protein sequence ID" value="AZZ53979.1"/>
    <property type="molecule type" value="Genomic_DNA"/>
</dbReference>
<dbReference type="KEGG" id="rfs:C1I64_19365"/>
<gene>
    <name evidence="1" type="ORF">C1I64_19365</name>
</gene>
<reference evidence="1 2" key="1">
    <citation type="submission" date="2018-03" db="EMBL/GenBank/DDBJ databases">
        <title>Bacteriophage NCPPB3778 and a type I-E CRISPR drive the evolution of the US Biological Select Agent, Rathayibacter toxicus.</title>
        <authorList>
            <person name="Davis E.W.II."/>
            <person name="Tabima J.F."/>
            <person name="Weisberg A.J."/>
            <person name="Dantas Lopes L."/>
            <person name="Wiseman M.S."/>
            <person name="Wiseman M.S."/>
            <person name="Pupko T."/>
            <person name="Belcher M.S."/>
            <person name="Sechler A.J."/>
            <person name="Tancos M.A."/>
            <person name="Schroeder B.K."/>
            <person name="Murray T.D."/>
            <person name="Luster D.G."/>
            <person name="Schneider W.L."/>
            <person name="Rogers E."/>
            <person name="Andreote F.D."/>
            <person name="Grunwald N.J."/>
            <person name="Putnam M.L."/>
            <person name="Chang J.H."/>
        </authorList>
    </citation>
    <scope>NUCLEOTIDE SEQUENCE [LARGE SCALE GENOMIC DNA]</scope>
    <source>
        <strain evidence="1 2">DSM 15932</strain>
    </source>
</reference>
<organism evidence="1 2">
    <name type="scientific">Rathayibacter festucae DSM 15932</name>
    <dbReference type="NCBI Taxonomy" id="1328866"/>
    <lineage>
        <taxon>Bacteria</taxon>
        <taxon>Bacillati</taxon>
        <taxon>Actinomycetota</taxon>
        <taxon>Actinomycetes</taxon>
        <taxon>Micrococcales</taxon>
        <taxon>Microbacteriaceae</taxon>
        <taxon>Rathayibacter</taxon>
    </lineage>
</organism>
<dbReference type="RefSeq" id="WP_127888341.1">
    <property type="nucleotide sequence ID" value="NZ_CP028137.1"/>
</dbReference>
<dbReference type="Proteomes" id="UP000285317">
    <property type="component" value="Chromosome"/>
</dbReference>
<dbReference type="AlphaFoldDB" id="A0A3T0T609"/>
<evidence type="ECO:0000313" key="1">
    <source>
        <dbReference type="EMBL" id="AZZ53979.1"/>
    </source>
</evidence>
<evidence type="ECO:0000313" key="2">
    <source>
        <dbReference type="Proteomes" id="UP000285317"/>
    </source>
</evidence>
<proteinExistence type="predicted"/>